<dbReference type="EMBL" id="JANUGV010000001">
    <property type="protein sequence ID" value="MCS0607961.1"/>
    <property type="molecule type" value="Genomic_DNA"/>
</dbReference>
<keyword evidence="4 7" id="KW-0808">Transferase</keyword>
<name>A0ABT2BHH4_9BURK</name>
<dbReference type="InterPro" id="IPR003016">
    <property type="entry name" value="2-oxoA_DH_lipoyl-BS"/>
</dbReference>
<evidence type="ECO:0000259" key="10">
    <source>
        <dbReference type="PROSITE" id="PS51826"/>
    </source>
</evidence>
<dbReference type="SUPFAM" id="SSF51230">
    <property type="entry name" value="Single hybrid motif"/>
    <property type="match status" value="1"/>
</dbReference>
<comment type="cofactor">
    <cofactor evidence="1 7">
        <name>(R)-lipoate</name>
        <dbReference type="ChEBI" id="CHEBI:83088"/>
    </cofactor>
</comment>
<dbReference type="PROSITE" id="PS00189">
    <property type="entry name" value="LIPOYL"/>
    <property type="match status" value="1"/>
</dbReference>
<evidence type="ECO:0000256" key="1">
    <source>
        <dbReference type="ARBA" id="ARBA00001938"/>
    </source>
</evidence>
<dbReference type="InterPro" id="IPR050743">
    <property type="entry name" value="2-oxoacid_DH_E2_comp"/>
</dbReference>
<evidence type="ECO:0000256" key="8">
    <source>
        <dbReference type="SAM" id="MobiDB-lite"/>
    </source>
</evidence>
<evidence type="ECO:0000256" key="3">
    <source>
        <dbReference type="ARBA" id="ARBA00011484"/>
    </source>
</evidence>
<evidence type="ECO:0000256" key="2">
    <source>
        <dbReference type="ARBA" id="ARBA00007317"/>
    </source>
</evidence>
<feature type="domain" description="Lipoyl-binding" evidence="9">
    <location>
        <begin position="3"/>
        <end position="78"/>
    </location>
</feature>
<protein>
    <recommendedName>
        <fullName evidence="7">Dihydrolipoamide acetyltransferase component of pyruvate dehydrogenase complex</fullName>
        <ecNumber evidence="7">2.3.1.-</ecNumber>
    </recommendedName>
</protein>
<feature type="compositionally biased region" description="Low complexity" evidence="8">
    <location>
        <begin position="144"/>
        <end position="156"/>
    </location>
</feature>
<dbReference type="Pfam" id="PF00198">
    <property type="entry name" value="2-oxoacid_dh"/>
    <property type="match status" value="1"/>
</dbReference>
<comment type="subunit">
    <text evidence="3">Forms a 24-polypeptide structural core with octahedral symmetry.</text>
</comment>
<evidence type="ECO:0000313" key="11">
    <source>
        <dbReference type="EMBL" id="MCS0607961.1"/>
    </source>
</evidence>
<reference evidence="11 12" key="1">
    <citation type="submission" date="2022-08" db="EMBL/GenBank/DDBJ databases">
        <title>Reclassification of Massilia species as members of the genera Telluria, Duganella, Pseudoduganella, Mokoshia gen. nov. and Zemynaea gen. nov. using orthogonal and non-orthogonal genome-based approaches.</title>
        <authorList>
            <person name="Bowman J.P."/>
        </authorList>
    </citation>
    <scope>NUCLEOTIDE SEQUENCE [LARGE SCALE GENOMIC DNA]</scope>
    <source>
        <strain evidence="11 12">JCM 31607</strain>
    </source>
</reference>
<feature type="domain" description="Peripheral subunit-binding (PSBD)" evidence="10">
    <location>
        <begin position="171"/>
        <end position="208"/>
    </location>
</feature>
<evidence type="ECO:0000256" key="5">
    <source>
        <dbReference type="ARBA" id="ARBA00022823"/>
    </source>
</evidence>
<feature type="region of interest" description="Disordered" evidence="8">
    <location>
        <begin position="85"/>
        <end position="156"/>
    </location>
</feature>
<dbReference type="SUPFAM" id="SSF52777">
    <property type="entry name" value="CoA-dependent acyltransferases"/>
    <property type="match status" value="1"/>
</dbReference>
<dbReference type="PROSITE" id="PS50968">
    <property type="entry name" value="BIOTINYL_LIPOYL"/>
    <property type="match status" value="1"/>
</dbReference>
<proteinExistence type="inferred from homology"/>
<dbReference type="PANTHER" id="PTHR43178:SF5">
    <property type="entry name" value="LIPOAMIDE ACYLTRANSFERASE COMPONENT OF BRANCHED-CHAIN ALPHA-KETO ACID DEHYDROGENASE COMPLEX, MITOCHONDRIAL"/>
    <property type="match status" value="1"/>
</dbReference>
<dbReference type="Gene3D" id="2.40.50.100">
    <property type="match status" value="1"/>
</dbReference>
<comment type="similarity">
    <text evidence="2 7">Belongs to the 2-oxoacid dehydrogenase family.</text>
</comment>
<dbReference type="PROSITE" id="PS51826">
    <property type="entry name" value="PSBD"/>
    <property type="match status" value="1"/>
</dbReference>
<keyword evidence="5 7" id="KW-0450">Lipoyl</keyword>
<dbReference type="EC" id="2.3.1.-" evidence="7"/>
<evidence type="ECO:0000313" key="12">
    <source>
        <dbReference type="Proteomes" id="UP001205861"/>
    </source>
</evidence>
<accession>A0ABT2BHH4</accession>
<organism evidence="11 12">
    <name type="scientific">Massilia solisilvae</name>
    <dbReference type="NCBI Taxonomy" id="1811225"/>
    <lineage>
        <taxon>Bacteria</taxon>
        <taxon>Pseudomonadati</taxon>
        <taxon>Pseudomonadota</taxon>
        <taxon>Betaproteobacteria</taxon>
        <taxon>Burkholderiales</taxon>
        <taxon>Oxalobacteraceae</taxon>
        <taxon>Telluria group</taxon>
        <taxon>Massilia</taxon>
    </lineage>
</organism>
<dbReference type="InterPro" id="IPR036625">
    <property type="entry name" value="E3-bd_dom_sf"/>
</dbReference>
<dbReference type="PANTHER" id="PTHR43178">
    <property type="entry name" value="DIHYDROLIPOAMIDE ACETYLTRANSFERASE COMPONENT OF PYRUVATE DEHYDROGENASE COMPLEX"/>
    <property type="match status" value="1"/>
</dbReference>
<dbReference type="RefSeq" id="WP_258855643.1">
    <property type="nucleotide sequence ID" value="NZ_JANUGV010000001.1"/>
</dbReference>
<dbReference type="InterPro" id="IPR000089">
    <property type="entry name" value="Biotin_lipoyl"/>
</dbReference>
<dbReference type="Pfam" id="PF00364">
    <property type="entry name" value="Biotin_lipoyl"/>
    <property type="match status" value="1"/>
</dbReference>
<dbReference type="Proteomes" id="UP001205861">
    <property type="component" value="Unassembled WGS sequence"/>
</dbReference>
<evidence type="ECO:0000256" key="6">
    <source>
        <dbReference type="ARBA" id="ARBA00023315"/>
    </source>
</evidence>
<dbReference type="InterPro" id="IPR023213">
    <property type="entry name" value="CAT-like_dom_sf"/>
</dbReference>
<evidence type="ECO:0000256" key="4">
    <source>
        <dbReference type="ARBA" id="ARBA00022679"/>
    </source>
</evidence>
<gene>
    <name evidence="11" type="ORF">NX773_07270</name>
</gene>
<dbReference type="Pfam" id="PF02817">
    <property type="entry name" value="E3_binding"/>
    <property type="match status" value="1"/>
</dbReference>
<dbReference type="SUPFAM" id="SSF47005">
    <property type="entry name" value="Peripheral subunit-binding domain of 2-oxo acid dehydrogenase complex"/>
    <property type="match status" value="1"/>
</dbReference>
<evidence type="ECO:0000259" key="9">
    <source>
        <dbReference type="PROSITE" id="PS50968"/>
    </source>
</evidence>
<keyword evidence="12" id="KW-1185">Reference proteome</keyword>
<dbReference type="InterPro" id="IPR004167">
    <property type="entry name" value="PSBD"/>
</dbReference>
<dbReference type="Gene3D" id="3.30.559.10">
    <property type="entry name" value="Chloramphenicol acetyltransferase-like domain"/>
    <property type="match status" value="1"/>
</dbReference>
<dbReference type="InterPro" id="IPR001078">
    <property type="entry name" value="2-oxoacid_DH_actylTfrase"/>
</dbReference>
<feature type="compositionally biased region" description="Polar residues" evidence="8">
    <location>
        <begin position="128"/>
        <end position="140"/>
    </location>
</feature>
<evidence type="ECO:0000256" key="7">
    <source>
        <dbReference type="RuleBase" id="RU003423"/>
    </source>
</evidence>
<keyword evidence="6 7" id="KW-0012">Acyltransferase</keyword>
<dbReference type="CDD" id="cd06849">
    <property type="entry name" value="lipoyl_domain"/>
    <property type="match status" value="1"/>
</dbReference>
<comment type="caution">
    <text evidence="11">The sequence shown here is derived from an EMBL/GenBank/DDBJ whole genome shotgun (WGS) entry which is preliminary data.</text>
</comment>
<dbReference type="InterPro" id="IPR011053">
    <property type="entry name" value="Single_hybrid_motif"/>
</dbReference>
<dbReference type="Gene3D" id="4.10.320.10">
    <property type="entry name" value="E3-binding domain"/>
    <property type="match status" value="1"/>
</dbReference>
<sequence length="460" mass="48978">MGIHVIKMPDLGEGIAEVEVVEWHVKPGDTIKEDQVLADVMTDKATVEIPSPVHGTVTSLGCAVGQSMAVGAELIRLEVEGAGNHSADKDKVPAPVSAQDAVAEQQAGEPVAVNAEGKPTGRVGSSAAHASNTGTQTGSVGTHAHAQARPATAPRPVAPVVALRPAGEKPLAAPAVRQRAWDMGIELQYVMGSGPAGRITHADLDAYVETRQRGGGGMGGADTRYAELQGEQAVPVIGLRRKIAEKMQEAKRRIPHFTYVEEVDVTELELLRTQLNSRYGEERGKLTLLPLLMRAVVLAIRKFPEVNARYDDDAGVVTRYNPVHLGIATQTDTGLMVPVVRNAEARDPWSSASEIVRLADAARNGKALREELSGSTITITSLGPLGGIVTTPVINWPEVAIIGVNRIVEKPVIRNGGMVARKTMNLSSSFDHRVIDGMVAAEFVQTIRGYLECPATLFVE</sequence>